<evidence type="ECO:0000313" key="3">
    <source>
        <dbReference type="Proteomes" id="UP000095283"/>
    </source>
</evidence>
<name>A0A1I7XLY6_HETBA</name>
<sequence length="284" mass="31454">MLLPSRSMYYMTLRQKSYFDTVIVGGGMVGNAMACVLEIGIWDQLLSYRAKKVNGLHIGADGVRSQVRDAMNIDYTGWNYEQSGVVATIVVETPSNNIAWQRFSPLGPIALLPLSQNLCSLVWSTSSDHAKELLALSPEHFIDKLNHALVSYFYVATRCALVGDSAHRVHPLAGQGVNLGWNDVILLTQLLERANRDGADIVRVASIHNRTSGSLTYLKDYDSVAQRHNVPILVSIDWLNRLYRTDSTPIVLLRSIGLSIVNATKPLKNILISRLSSPPTTPYH</sequence>
<dbReference type="PROSITE" id="PS01304">
    <property type="entry name" value="UBIH"/>
    <property type="match status" value="1"/>
</dbReference>
<dbReference type="PANTHER" id="PTHR43876:SF7">
    <property type="entry name" value="UBIQUINONE BIOSYNTHESIS MONOOXYGENASE COQ6, MITOCHONDRIAL"/>
    <property type="match status" value="1"/>
</dbReference>
<feature type="domain" description="FAD-binding" evidence="2">
    <location>
        <begin position="158"/>
        <end position="196"/>
    </location>
</feature>
<dbReference type="Pfam" id="PF01494">
    <property type="entry name" value="FAD_binding_3"/>
    <property type="match status" value="1"/>
</dbReference>
<proteinExistence type="predicted"/>
<keyword evidence="1" id="KW-1133">Transmembrane helix</keyword>
<evidence type="ECO:0000256" key="1">
    <source>
        <dbReference type="SAM" id="Phobius"/>
    </source>
</evidence>
<reference evidence="4" key="1">
    <citation type="submission" date="2016-11" db="UniProtKB">
        <authorList>
            <consortium name="WormBaseParasite"/>
        </authorList>
    </citation>
    <scope>IDENTIFICATION</scope>
</reference>
<dbReference type="GO" id="GO:0071949">
    <property type="term" value="F:FAD binding"/>
    <property type="evidence" value="ECO:0007669"/>
    <property type="project" value="InterPro"/>
</dbReference>
<dbReference type="PANTHER" id="PTHR43876">
    <property type="entry name" value="UBIQUINONE BIOSYNTHESIS MONOOXYGENASE COQ6, MITOCHONDRIAL"/>
    <property type="match status" value="1"/>
</dbReference>
<dbReference type="InterPro" id="IPR036188">
    <property type="entry name" value="FAD/NAD-bd_sf"/>
</dbReference>
<dbReference type="InterPro" id="IPR018168">
    <property type="entry name" value="Ubi_Hdrlase_CS"/>
</dbReference>
<dbReference type="Gene3D" id="3.50.50.60">
    <property type="entry name" value="FAD/NAD(P)-binding domain"/>
    <property type="match status" value="2"/>
</dbReference>
<keyword evidence="1" id="KW-0812">Transmembrane</keyword>
<keyword evidence="3" id="KW-1185">Reference proteome</keyword>
<dbReference type="AlphaFoldDB" id="A0A1I7XLY6"/>
<organism evidence="3 4">
    <name type="scientific">Heterorhabditis bacteriophora</name>
    <name type="common">Entomopathogenic nematode worm</name>
    <dbReference type="NCBI Taxonomy" id="37862"/>
    <lineage>
        <taxon>Eukaryota</taxon>
        <taxon>Metazoa</taxon>
        <taxon>Ecdysozoa</taxon>
        <taxon>Nematoda</taxon>
        <taxon>Chromadorea</taxon>
        <taxon>Rhabditida</taxon>
        <taxon>Rhabditina</taxon>
        <taxon>Rhabditomorpha</taxon>
        <taxon>Strongyloidea</taxon>
        <taxon>Heterorhabditidae</taxon>
        <taxon>Heterorhabditis</taxon>
    </lineage>
</organism>
<evidence type="ECO:0000313" key="4">
    <source>
        <dbReference type="WBParaSite" id="Hba_18513"/>
    </source>
</evidence>
<dbReference type="InterPro" id="IPR051205">
    <property type="entry name" value="UbiH/COQ6_monooxygenase"/>
</dbReference>
<dbReference type="SUPFAM" id="SSF51905">
    <property type="entry name" value="FAD/NAD(P)-binding domain"/>
    <property type="match status" value="1"/>
</dbReference>
<accession>A0A1I7XLY6</accession>
<keyword evidence="1" id="KW-0472">Membrane</keyword>
<dbReference type="WBParaSite" id="Hba_18513">
    <property type="protein sequence ID" value="Hba_18513"/>
    <property type="gene ID" value="Hba_18513"/>
</dbReference>
<dbReference type="GO" id="GO:0005739">
    <property type="term" value="C:mitochondrion"/>
    <property type="evidence" value="ECO:0007669"/>
    <property type="project" value="TreeGrafter"/>
</dbReference>
<dbReference type="InterPro" id="IPR002938">
    <property type="entry name" value="FAD-bd"/>
</dbReference>
<protein>
    <submittedName>
        <fullName evidence="4">FAD_binding_3 domain-containing protein</fullName>
    </submittedName>
</protein>
<evidence type="ECO:0000259" key="2">
    <source>
        <dbReference type="Pfam" id="PF01494"/>
    </source>
</evidence>
<feature type="transmembrane region" description="Helical" evidence="1">
    <location>
        <begin position="21"/>
        <end position="42"/>
    </location>
</feature>
<dbReference type="Proteomes" id="UP000095283">
    <property type="component" value="Unplaced"/>
</dbReference>